<comment type="caution">
    <text evidence="2">The sequence shown here is derived from an EMBL/GenBank/DDBJ whole genome shotgun (WGS) entry which is preliminary data.</text>
</comment>
<keyword evidence="3" id="KW-1185">Reference proteome</keyword>
<reference evidence="2" key="2">
    <citation type="submission" date="2022-01" db="EMBL/GenBank/DDBJ databases">
        <authorList>
            <person name="Yamashiro T."/>
            <person name="Shiraishi A."/>
            <person name="Satake H."/>
            <person name="Nakayama K."/>
        </authorList>
    </citation>
    <scope>NUCLEOTIDE SEQUENCE</scope>
</reference>
<name>A0ABQ5B1K8_9ASTR</name>
<gene>
    <name evidence="2" type="ORF">Tco_0842034</name>
</gene>
<feature type="compositionally biased region" description="Acidic residues" evidence="1">
    <location>
        <begin position="243"/>
        <end position="257"/>
    </location>
</feature>
<proteinExistence type="predicted"/>
<feature type="region of interest" description="Disordered" evidence="1">
    <location>
        <begin position="243"/>
        <end position="264"/>
    </location>
</feature>
<sequence>MISMMLRLVFPPWRGVTNTARQNPFSQATETSIVRKVNTARPIVNEIRLRNNFYKSHSPIRRPFNKSTAPKAKFTNNKVNTAGDKTVSAIRGYRETAVKASAATARTSATGEVELTATIDGQEKTILKASLKRHLKLENNGGVTTLPNSEIFEQLALMGYKTDYDKLTFQKGKEVSKKVKISQSRRRTRVVLSDEEEVSEDPSKQGRSLIEELDMDAKISLVPPYDAEIQEKSDDTEVLLEEEETDELIEEPTELVEDQGSGEKGEQEVITADTALNTASVPIIIASATLEVSTVAANLVYIRSAEKRKDKGKAIRIEDESVQKKFKKQLEQERLSHEEAIRLQEQIDEEKRKRIARDAEIAKQLQEEYDKAGKKEVVAEGGYKMKDFKGMSYDDIRPIFEKVWDQVHSFVPMDFEEEVQRLKRAGQDVEAKPAKRQRTEEVLESVQEKTNELSQEQLNQMIKTTLEEPPTDLKLKPLPDNLEYVFLEEPSFLPVIISSQLSKEKKNKLISILKKHKQAFA</sequence>
<accession>A0ABQ5B1K8</accession>
<reference evidence="2" key="1">
    <citation type="journal article" date="2022" name="Int. J. Mol. Sci.">
        <title>Draft Genome of Tanacetum Coccineum: Genomic Comparison of Closely Related Tanacetum-Family Plants.</title>
        <authorList>
            <person name="Yamashiro T."/>
            <person name="Shiraishi A."/>
            <person name="Nakayama K."/>
            <person name="Satake H."/>
        </authorList>
    </citation>
    <scope>NUCLEOTIDE SEQUENCE</scope>
</reference>
<protein>
    <submittedName>
        <fullName evidence="2">Uncharacterized protein</fullName>
    </submittedName>
</protein>
<evidence type="ECO:0000313" key="2">
    <source>
        <dbReference type="EMBL" id="GJT07572.1"/>
    </source>
</evidence>
<dbReference type="Proteomes" id="UP001151760">
    <property type="component" value="Unassembled WGS sequence"/>
</dbReference>
<evidence type="ECO:0000313" key="3">
    <source>
        <dbReference type="Proteomes" id="UP001151760"/>
    </source>
</evidence>
<evidence type="ECO:0000256" key="1">
    <source>
        <dbReference type="SAM" id="MobiDB-lite"/>
    </source>
</evidence>
<dbReference type="EMBL" id="BQNB010012762">
    <property type="protein sequence ID" value="GJT07572.1"/>
    <property type="molecule type" value="Genomic_DNA"/>
</dbReference>
<organism evidence="2 3">
    <name type="scientific">Tanacetum coccineum</name>
    <dbReference type="NCBI Taxonomy" id="301880"/>
    <lineage>
        <taxon>Eukaryota</taxon>
        <taxon>Viridiplantae</taxon>
        <taxon>Streptophyta</taxon>
        <taxon>Embryophyta</taxon>
        <taxon>Tracheophyta</taxon>
        <taxon>Spermatophyta</taxon>
        <taxon>Magnoliopsida</taxon>
        <taxon>eudicotyledons</taxon>
        <taxon>Gunneridae</taxon>
        <taxon>Pentapetalae</taxon>
        <taxon>asterids</taxon>
        <taxon>campanulids</taxon>
        <taxon>Asterales</taxon>
        <taxon>Asteraceae</taxon>
        <taxon>Asteroideae</taxon>
        <taxon>Anthemideae</taxon>
        <taxon>Anthemidinae</taxon>
        <taxon>Tanacetum</taxon>
    </lineage>
</organism>